<dbReference type="PANTHER" id="PTHR33169">
    <property type="entry name" value="PADR-FAMILY TRANSCRIPTIONAL REGULATOR"/>
    <property type="match status" value="1"/>
</dbReference>
<dbReference type="InterPro" id="IPR005149">
    <property type="entry name" value="Tscrpt_reg_PadR_N"/>
</dbReference>
<dbReference type="Proteomes" id="UP000514713">
    <property type="component" value="Chromosome"/>
</dbReference>
<dbReference type="InterPro" id="IPR052509">
    <property type="entry name" value="Metal_resp_DNA-bind_regulator"/>
</dbReference>
<evidence type="ECO:0000313" key="2">
    <source>
        <dbReference type="EMBL" id="QMS89846.1"/>
    </source>
</evidence>
<protein>
    <submittedName>
        <fullName evidence="2">Helix-turn-helix transcriptional regulator</fullName>
    </submittedName>
</protein>
<dbReference type="RefSeq" id="WP_181932759.1">
    <property type="nucleotide sequence ID" value="NZ_CP054698.1"/>
</dbReference>
<dbReference type="AlphaFoldDB" id="A0A7D7R5G0"/>
<keyword evidence="3" id="KW-1185">Reference proteome</keyword>
<dbReference type="Gene3D" id="1.10.10.10">
    <property type="entry name" value="Winged helix-like DNA-binding domain superfamily/Winged helix DNA-binding domain"/>
    <property type="match status" value="1"/>
</dbReference>
<name>A0A7D7R5G0_9NOSO</name>
<organism evidence="2 3">
    <name type="scientific">Nostoc edaphicum CCNP1411</name>
    <dbReference type="NCBI Taxonomy" id="1472755"/>
    <lineage>
        <taxon>Bacteria</taxon>
        <taxon>Bacillati</taxon>
        <taxon>Cyanobacteriota</taxon>
        <taxon>Cyanophyceae</taxon>
        <taxon>Nostocales</taxon>
        <taxon>Nostocaceae</taxon>
        <taxon>Nostoc</taxon>
    </lineage>
</organism>
<feature type="domain" description="Transcription regulator PadR N-terminal" evidence="1">
    <location>
        <begin position="15"/>
        <end position="84"/>
    </location>
</feature>
<dbReference type="Pfam" id="PF03551">
    <property type="entry name" value="PadR"/>
    <property type="match status" value="1"/>
</dbReference>
<dbReference type="KEGG" id="ned:HUN01_20500"/>
<dbReference type="SUPFAM" id="SSF46785">
    <property type="entry name" value="Winged helix' DNA-binding domain"/>
    <property type="match status" value="1"/>
</dbReference>
<dbReference type="EMBL" id="CP054698">
    <property type="protein sequence ID" value="QMS89846.1"/>
    <property type="molecule type" value="Genomic_DNA"/>
</dbReference>
<reference evidence="3" key="1">
    <citation type="submission" date="2020-06" db="EMBL/GenBank/DDBJ databases">
        <title>Nostoc edaphicum CCNP1411 genome.</title>
        <authorList>
            <person name="Fidor A."/>
            <person name="Grabski M."/>
            <person name="Gawor J."/>
            <person name="Gromadka R."/>
            <person name="Wegrzyn G."/>
            <person name="Mazur-Marzec H."/>
        </authorList>
    </citation>
    <scope>NUCLEOTIDE SEQUENCE [LARGE SCALE GENOMIC DNA]</scope>
    <source>
        <strain evidence="3">CCNP1411</strain>
    </source>
</reference>
<accession>A0A7D7R5G0</accession>
<proteinExistence type="predicted"/>
<dbReference type="PANTHER" id="PTHR33169:SF14">
    <property type="entry name" value="TRANSCRIPTIONAL REGULATOR RV3488"/>
    <property type="match status" value="1"/>
</dbReference>
<evidence type="ECO:0000259" key="1">
    <source>
        <dbReference type="Pfam" id="PF03551"/>
    </source>
</evidence>
<dbReference type="InterPro" id="IPR036390">
    <property type="entry name" value="WH_DNA-bd_sf"/>
</dbReference>
<gene>
    <name evidence="2" type="ORF">HUN01_20500</name>
</gene>
<evidence type="ECO:0000313" key="3">
    <source>
        <dbReference type="Proteomes" id="UP000514713"/>
    </source>
</evidence>
<dbReference type="InterPro" id="IPR036388">
    <property type="entry name" value="WH-like_DNA-bd_sf"/>
</dbReference>
<sequence length="101" mass="11831">MDGREFYSSLIRLHILHHAIQEPIFGLGIIEELARHGYKLSAGTLYPMLHDMERKGYLYSVEQRSGRQSRRLYRATDLGKMTLEDAKEKVRELFGELFEES</sequence>